<dbReference type="SUPFAM" id="SSF54403">
    <property type="entry name" value="Cystatin/monellin"/>
    <property type="match status" value="1"/>
</dbReference>
<evidence type="ECO:0000259" key="4">
    <source>
        <dbReference type="Pfam" id="PF16845"/>
    </source>
</evidence>
<organism evidence="5 6">
    <name type="scientific">Malus baccata</name>
    <name type="common">Siberian crab apple</name>
    <name type="synonym">Pyrus baccata</name>
    <dbReference type="NCBI Taxonomy" id="106549"/>
    <lineage>
        <taxon>Eukaryota</taxon>
        <taxon>Viridiplantae</taxon>
        <taxon>Streptophyta</taxon>
        <taxon>Embryophyta</taxon>
        <taxon>Tracheophyta</taxon>
        <taxon>Spermatophyta</taxon>
        <taxon>Magnoliopsida</taxon>
        <taxon>eudicotyledons</taxon>
        <taxon>Gunneridae</taxon>
        <taxon>Pentapetalae</taxon>
        <taxon>rosids</taxon>
        <taxon>fabids</taxon>
        <taxon>Rosales</taxon>
        <taxon>Rosaceae</taxon>
        <taxon>Amygdaloideae</taxon>
        <taxon>Maleae</taxon>
        <taxon>Malus</taxon>
    </lineage>
</organism>
<feature type="chain" id="PRO_5022158953" description="Cystatin domain-containing protein" evidence="3">
    <location>
        <begin position="28"/>
        <end position="120"/>
    </location>
</feature>
<feature type="domain" description="Cystatin" evidence="4">
    <location>
        <begin position="56"/>
        <end position="114"/>
    </location>
</feature>
<dbReference type="EMBL" id="VIEB01000808">
    <property type="protein sequence ID" value="TQD80446.1"/>
    <property type="molecule type" value="Genomic_DNA"/>
</dbReference>
<reference evidence="5 6" key="1">
    <citation type="journal article" date="2019" name="G3 (Bethesda)">
        <title>Sequencing of a Wild Apple (Malus baccata) Genome Unravels the Differences Between Cultivated and Wild Apple Species Regarding Disease Resistance and Cold Tolerance.</title>
        <authorList>
            <person name="Chen X."/>
        </authorList>
    </citation>
    <scope>NUCLEOTIDE SEQUENCE [LARGE SCALE GENOMIC DNA]</scope>
    <source>
        <strain evidence="6">cv. Shandingzi</strain>
        <tissue evidence="5">Leaves</tissue>
    </source>
</reference>
<dbReference type="GO" id="GO:0004869">
    <property type="term" value="F:cysteine-type endopeptidase inhibitor activity"/>
    <property type="evidence" value="ECO:0007669"/>
    <property type="project" value="UniProtKB-KW"/>
</dbReference>
<evidence type="ECO:0000256" key="2">
    <source>
        <dbReference type="ARBA" id="ARBA00022704"/>
    </source>
</evidence>
<protein>
    <recommendedName>
        <fullName evidence="4">Cystatin domain-containing protein</fullName>
    </recommendedName>
</protein>
<accession>A0A540L1S9</accession>
<evidence type="ECO:0000313" key="6">
    <source>
        <dbReference type="Proteomes" id="UP000315295"/>
    </source>
</evidence>
<keyword evidence="3" id="KW-0732">Signal</keyword>
<dbReference type="CDD" id="cd00042">
    <property type="entry name" value="CY"/>
    <property type="match status" value="1"/>
</dbReference>
<feature type="signal peptide" evidence="3">
    <location>
        <begin position="1"/>
        <end position="27"/>
    </location>
</feature>
<evidence type="ECO:0000313" key="5">
    <source>
        <dbReference type="EMBL" id="TQD80446.1"/>
    </source>
</evidence>
<keyword evidence="2" id="KW-0789">Thiol protease inhibitor</keyword>
<comment type="caution">
    <text evidence="5">The sequence shown here is derived from an EMBL/GenBank/DDBJ whole genome shotgun (WGS) entry which is preliminary data.</text>
</comment>
<dbReference type="Proteomes" id="UP000315295">
    <property type="component" value="Unassembled WGS sequence"/>
</dbReference>
<dbReference type="AlphaFoldDB" id="A0A540L1S9"/>
<proteinExistence type="predicted"/>
<sequence>MKLTLSMHCLHCLLLLILTALFYLSVATTTYEVGGGREEHHYPPEYQPPRGGYYPIENLNDPHLREIVDFAVSEYNKIHDKKLVFQKLVQGESQAIAGIYYKLFIEVVDSSWVNKGPANY</sequence>
<evidence type="ECO:0000256" key="3">
    <source>
        <dbReference type="SAM" id="SignalP"/>
    </source>
</evidence>
<dbReference type="STRING" id="106549.A0A540L1S9"/>
<dbReference type="PANTHER" id="PTHR47364">
    <property type="entry name" value="CYSTEINE PROTEINASE INHIBITOR 5"/>
    <property type="match status" value="1"/>
</dbReference>
<dbReference type="Pfam" id="PF16845">
    <property type="entry name" value="SQAPI"/>
    <property type="match status" value="1"/>
</dbReference>
<gene>
    <name evidence="5" type="ORF">C1H46_034036</name>
</gene>
<keyword evidence="1" id="KW-0646">Protease inhibitor</keyword>
<evidence type="ECO:0000256" key="1">
    <source>
        <dbReference type="ARBA" id="ARBA00022690"/>
    </source>
</evidence>
<dbReference type="Gene3D" id="3.10.450.10">
    <property type="match status" value="1"/>
</dbReference>
<dbReference type="PANTHER" id="PTHR47364:SF2">
    <property type="entry name" value="CYSTEINE PROTEINASE INHIBITOR 5"/>
    <property type="match status" value="1"/>
</dbReference>
<dbReference type="InterPro" id="IPR046350">
    <property type="entry name" value="Cystatin_sf"/>
</dbReference>
<name>A0A540L1S9_MALBA</name>
<keyword evidence="6" id="KW-1185">Reference proteome</keyword>
<dbReference type="InterPro" id="IPR000010">
    <property type="entry name" value="Cystatin_dom"/>
</dbReference>